<keyword evidence="4" id="KW-1185">Reference proteome</keyword>
<organism evidence="3 4">
    <name type="scientific">Oculimacula yallundae</name>
    <dbReference type="NCBI Taxonomy" id="86028"/>
    <lineage>
        <taxon>Eukaryota</taxon>
        <taxon>Fungi</taxon>
        <taxon>Dikarya</taxon>
        <taxon>Ascomycota</taxon>
        <taxon>Pezizomycotina</taxon>
        <taxon>Leotiomycetes</taxon>
        <taxon>Helotiales</taxon>
        <taxon>Ploettnerulaceae</taxon>
        <taxon>Oculimacula</taxon>
    </lineage>
</organism>
<comment type="caution">
    <text evidence="3">The sequence shown here is derived from an EMBL/GenBank/DDBJ whole genome shotgun (WGS) entry which is preliminary data.</text>
</comment>
<dbReference type="Proteomes" id="UP001595075">
    <property type="component" value="Unassembled WGS sequence"/>
</dbReference>
<dbReference type="EMBL" id="JAZHXI010000008">
    <property type="protein sequence ID" value="KAL2069112.1"/>
    <property type="molecule type" value="Genomic_DNA"/>
</dbReference>
<feature type="compositionally biased region" description="Basic and acidic residues" evidence="1">
    <location>
        <begin position="1"/>
        <end position="15"/>
    </location>
</feature>
<proteinExistence type="predicted"/>
<feature type="domain" description="2EXR" evidence="2">
    <location>
        <begin position="46"/>
        <end position="123"/>
    </location>
</feature>
<name>A0ABR4CGL6_9HELO</name>
<feature type="compositionally biased region" description="Polar residues" evidence="1">
    <location>
        <begin position="19"/>
        <end position="39"/>
    </location>
</feature>
<accession>A0ABR4CGL6</accession>
<feature type="region of interest" description="Disordered" evidence="1">
    <location>
        <begin position="1"/>
        <end position="39"/>
    </location>
</feature>
<evidence type="ECO:0000256" key="1">
    <source>
        <dbReference type="SAM" id="MobiDB-lite"/>
    </source>
</evidence>
<evidence type="ECO:0000313" key="4">
    <source>
        <dbReference type="Proteomes" id="UP001595075"/>
    </source>
</evidence>
<dbReference type="PANTHER" id="PTHR35910:SF6">
    <property type="entry name" value="2EXR DOMAIN-CONTAINING PROTEIN"/>
    <property type="match status" value="1"/>
</dbReference>
<evidence type="ECO:0000259" key="2">
    <source>
        <dbReference type="Pfam" id="PF20150"/>
    </source>
</evidence>
<sequence length="269" mass="31410">MAGTLDSKDTVKAIEDSNDGSTFSDSSNGSQNLSNDLPSPSTDVSFTLFPKLPPELRLRILKLHLPGNSLKYVGMQQYRYMFAWDSNTERWVINVPFPSLLHVNRESRYECLKYYAIMWPQRRYHSCAYYPMEKTALVFRCNLDSSGWRPFSKWLNHLPSELLRSIKHLVFEEKRNLGEAYLGLHEYDRLPGRQGFSGVDWKRLEGLESFGVCHRNSEDMGTMNFEEDEDTDWHRQRQAELIADLSPDPDSTTWNPETRIRFGRLEIEQ</sequence>
<gene>
    <name evidence="3" type="ORF">VTL71DRAFT_15450</name>
</gene>
<reference evidence="3 4" key="1">
    <citation type="journal article" date="2024" name="Commun. Biol.">
        <title>Comparative genomic analysis of thermophilic fungi reveals convergent evolutionary adaptations and gene losses.</title>
        <authorList>
            <person name="Steindorff A.S."/>
            <person name="Aguilar-Pontes M.V."/>
            <person name="Robinson A.J."/>
            <person name="Andreopoulos B."/>
            <person name="LaButti K."/>
            <person name="Kuo A."/>
            <person name="Mondo S."/>
            <person name="Riley R."/>
            <person name="Otillar R."/>
            <person name="Haridas S."/>
            <person name="Lipzen A."/>
            <person name="Grimwood J."/>
            <person name="Schmutz J."/>
            <person name="Clum A."/>
            <person name="Reid I.D."/>
            <person name="Moisan M.C."/>
            <person name="Butler G."/>
            <person name="Nguyen T.T.M."/>
            <person name="Dewar K."/>
            <person name="Conant G."/>
            <person name="Drula E."/>
            <person name="Henrissat B."/>
            <person name="Hansel C."/>
            <person name="Singer S."/>
            <person name="Hutchinson M.I."/>
            <person name="de Vries R.P."/>
            <person name="Natvig D.O."/>
            <person name="Powell A.J."/>
            <person name="Tsang A."/>
            <person name="Grigoriev I.V."/>
        </authorList>
    </citation>
    <scope>NUCLEOTIDE SEQUENCE [LARGE SCALE GENOMIC DNA]</scope>
    <source>
        <strain evidence="3 4">CBS 494.80</strain>
    </source>
</reference>
<dbReference type="Pfam" id="PF20150">
    <property type="entry name" value="2EXR"/>
    <property type="match status" value="1"/>
</dbReference>
<evidence type="ECO:0000313" key="3">
    <source>
        <dbReference type="EMBL" id="KAL2069112.1"/>
    </source>
</evidence>
<dbReference type="PANTHER" id="PTHR35910">
    <property type="entry name" value="2EXR DOMAIN-CONTAINING PROTEIN"/>
    <property type="match status" value="1"/>
</dbReference>
<protein>
    <recommendedName>
        <fullName evidence="2">2EXR domain-containing protein</fullName>
    </recommendedName>
</protein>
<dbReference type="InterPro" id="IPR045518">
    <property type="entry name" value="2EXR"/>
</dbReference>